<evidence type="ECO:0000313" key="3">
    <source>
        <dbReference type="Proteomes" id="UP000021315"/>
    </source>
</evidence>
<reference evidence="2" key="1">
    <citation type="submission" date="2014-02" db="EMBL/GenBank/DDBJ databases">
        <title>Expanding our view of genomic diversity in Candidatus Accumulibacter clades.</title>
        <authorList>
            <person name="Skennerton C.T."/>
            <person name="Barr J.J."/>
            <person name="Slater F.R."/>
            <person name="Bond P.L."/>
            <person name="Tyson G.W."/>
        </authorList>
    </citation>
    <scope>NUCLEOTIDE SEQUENCE [LARGE SCALE GENOMIC DNA]</scope>
</reference>
<sequence>MQQPRPRARAPPADGVRHDARVAEFEQQFFDRFGRRLRLRRGVDRQPPAQGDEEGVRRGVGRGAGDGDVDRRFVEQGLERAERRAVEEQRDDRERVGAAALPLHGERVLQFLADPTGLMGARRDEDENAGRAGYRVADR</sequence>
<dbReference type="Proteomes" id="UP000021315">
    <property type="component" value="Unassembled WGS sequence"/>
</dbReference>
<gene>
    <name evidence="2" type="ORF">AW06_002622</name>
</gene>
<protein>
    <submittedName>
        <fullName evidence="2">Uncharacterized protein</fullName>
    </submittedName>
</protein>
<dbReference type="AlphaFoldDB" id="A0A080M6U3"/>
<name>A0A080M6U3_9PROT</name>
<keyword evidence="3" id="KW-1185">Reference proteome</keyword>
<dbReference type="EMBL" id="JDST02000059">
    <property type="protein sequence ID" value="KFB76200.1"/>
    <property type="molecule type" value="Genomic_DNA"/>
</dbReference>
<organism evidence="2 3">
    <name type="scientific">Candidatus Accumulibacter cognatus</name>
    <dbReference type="NCBI Taxonomy" id="2954383"/>
    <lineage>
        <taxon>Bacteria</taxon>
        <taxon>Pseudomonadati</taxon>
        <taxon>Pseudomonadota</taxon>
        <taxon>Betaproteobacteria</taxon>
        <taxon>Candidatus Accumulibacter</taxon>
    </lineage>
</organism>
<comment type="caution">
    <text evidence="2">The sequence shown here is derived from an EMBL/GenBank/DDBJ whole genome shotgun (WGS) entry which is preliminary data.</text>
</comment>
<evidence type="ECO:0000256" key="1">
    <source>
        <dbReference type="SAM" id="MobiDB-lite"/>
    </source>
</evidence>
<evidence type="ECO:0000313" key="2">
    <source>
        <dbReference type="EMBL" id="KFB76200.1"/>
    </source>
</evidence>
<accession>A0A080M6U3</accession>
<feature type="region of interest" description="Disordered" evidence="1">
    <location>
        <begin position="1"/>
        <end position="20"/>
    </location>
</feature>
<proteinExistence type="predicted"/>
<feature type="region of interest" description="Disordered" evidence="1">
    <location>
        <begin position="120"/>
        <end position="139"/>
    </location>
</feature>
<feature type="region of interest" description="Disordered" evidence="1">
    <location>
        <begin position="40"/>
        <end position="74"/>
    </location>
</feature>